<dbReference type="AlphaFoldDB" id="A0AAV9P6T7"/>
<evidence type="ECO:0000313" key="2">
    <source>
        <dbReference type="Proteomes" id="UP001337655"/>
    </source>
</evidence>
<evidence type="ECO:0000313" key="1">
    <source>
        <dbReference type="EMBL" id="KAK5168393.1"/>
    </source>
</evidence>
<accession>A0AAV9P6T7</accession>
<protein>
    <submittedName>
        <fullName evidence="1">Uncharacterized protein</fullName>
    </submittedName>
</protein>
<organism evidence="1 2">
    <name type="scientific">Saxophila tyrrhenica</name>
    <dbReference type="NCBI Taxonomy" id="1690608"/>
    <lineage>
        <taxon>Eukaryota</taxon>
        <taxon>Fungi</taxon>
        <taxon>Dikarya</taxon>
        <taxon>Ascomycota</taxon>
        <taxon>Pezizomycotina</taxon>
        <taxon>Dothideomycetes</taxon>
        <taxon>Dothideomycetidae</taxon>
        <taxon>Mycosphaerellales</taxon>
        <taxon>Extremaceae</taxon>
        <taxon>Saxophila</taxon>
    </lineage>
</organism>
<name>A0AAV9P6T7_9PEZI</name>
<dbReference type="GeneID" id="89928301"/>
<dbReference type="RefSeq" id="XP_064658003.1">
    <property type="nucleotide sequence ID" value="XM_064804202.1"/>
</dbReference>
<sequence>MARNVRRAVTSERSRVDDRQRHLFLQKPPQHRMVFEDWQRHGILLPFSHDREIFTVPNPTIFQKPSWPMIASDNPVDGWLLSDVLQGNSGSARNDFQGMLYHLIRNQLTLFHPRLRHHACHFQLYSIDDAAELSEPIKPLFSFDRIEVANMSGVRKLGPDQTVHLMTPLLRAPQENPHATLITLFLTAVTETYKMTAKATGDKDELRRMFAYDGKPPSTPTFRFDARLLALLNAVGIVRDGDEYFNRYMELLDFEEIEEQCGVAMKEPHTIIEKWPLRIKLRPGQTGAKEEFERLLASGQMGMQRYVEWQRTE</sequence>
<keyword evidence="2" id="KW-1185">Reference proteome</keyword>
<gene>
    <name evidence="1" type="ORF">LTR77_006963</name>
</gene>
<dbReference type="Proteomes" id="UP001337655">
    <property type="component" value="Unassembled WGS sequence"/>
</dbReference>
<proteinExistence type="predicted"/>
<dbReference type="EMBL" id="JAVRRT010000010">
    <property type="protein sequence ID" value="KAK5168393.1"/>
    <property type="molecule type" value="Genomic_DNA"/>
</dbReference>
<comment type="caution">
    <text evidence="1">The sequence shown here is derived from an EMBL/GenBank/DDBJ whole genome shotgun (WGS) entry which is preliminary data.</text>
</comment>
<reference evidence="1 2" key="1">
    <citation type="submission" date="2023-08" db="EMBL/GenBank/DDBJ databases">
        <title>Black Yeasts Isolated from many extreme environments.</title>
        <authorList>
            <person name="Coleine C."/>
            <person name="Stajich J.E."/>
            <person name="Selbmann L."/>
        </authorList>
    </citation>
    <scope>NUCLEOTIDE SEQUENCE [LARGE SCALE GENOMIC DNA]</scope>
    <source>
        <strain evidence="1 2">CCFEE 5935</strain>
    </source>
</reference>